<dbReference type="AlphaFoldDB" id="A0AAV5EW01"/>
<comment type="caution">
    <text evidence="2">The sequence shown here is derived from an EMBL/GenBank/DDBJ whole genome shotgun (WGS) entry which is preliminary data.</text>
</comment>
<organism evidence="2 3">
    <name type="scientific">Eleusine coracana subsp. coracana</name>
    <dbReference type="NCBI Taxonomy" id="191504"/>
    <lineage>
        <taxon>Eukaryota</taxon>
        <taxon>Viridiplantae</taxon>
        <taxon>Streptophyta</taxon>
        <taxon>Embryophyta</taxon>
        <taxon>Tracheophyta</taxon>
        <taxon>Spermatophyta</taxon>
        <taxon>Magnoliopsida</taxon>
        <taxon>Liliopsida</taxon>
        <taxon>Poales</taxon>
        <taxon>Poaceae</taxon>
        <taxon>PACMAD clade</taxon>
        <taxon>Chloridoideae</taxon>
        <taxon>Cynodonteae</taxon>
        <taxon>Eleusininae</taxon>
        <taxon>Eleusine</taxon>
    </lineage>
</organism>
<name>A0AAV5EW01_ELECO</name>
<feature type="region of interest" description="Disordered" evidence="1">
    <location>
        <begin position="1"/>
        <end position="25"/>
    </location>
</feature>
<dbReference type="EMBL" id="BQKI01000079">
    <property type="protein sequence ID" value="GJN27584.1"/>
    <property type="molecule type" value="Genomic_DNA"/>
</dbReference>
<sequence>MEAGLVRLDGGDVSHQRVDIGGEGGDEQLQLVKGGLVAHGGRQRIGNREAGKAAGGWRRNGGGEGE</sequence>
<feature type="compositionally biased region" description="Basic and acidic residues" evidence="1">
    <location>
        <begin position="9"/>
        <end position="20"/>
    </location>
</feature>
<gene>
    <name evidence="2" type="primary">gb15615</name>
    <name evidence="2" type="ORF">PR202_gb15615</name>
</gene>
<evidence type="ECO:0000313" key="2">
    <source>
        <dbReference type="EMBL" id="GJN27584.1"/>
    </source>
</evidence>
<proteinExistence type="predicted"/>
<keyword evidence="3" id="KW-1185">Reference proteome</keyword>
<protein>
    <submittedName>
        <fullName evidence="2">Uncharacterized protein</fullName>
    </submittedName>
</protein>
<accession>A0AAV5EW01</accession>
<reference evidence="2" key="1">
    <citation type="journal article" date="2018" name="DNA Res.">
        <title>Multiple hybrid de novo genome assembly of finger millet, an orphan allotetraploid crop.</title>
        <authorList>
            <person name="Hatakeyama M."/>
            <person name="Aluri S."/>
            <person name="Balachadran M.T."/>
            <person name="Sivarajan S.R."/>
            <person name="Patrignani A."/>
            <person name="Gruter S."/>
            <person name="Poveda L."/>
            <person name="Shimizu-Inatsugi R."/>
            <person name="Baeten J."/>
            <person name="Francoijs K.J."/>
            <person name="Nataraja K.N."/>
            <person name="Reddy Y.A.N."/>
            <person name="Phadnis S."/>
            <person name="Ravikumar R.L."/>
            <person name="Schlapbach R."/>
            <person name="Sreeman S.M."/>
            <person name="Shimizu K.K."/>
        </authorList>
    </citation>
    <scope>NUCLEOTIDE SEQUENCE</scope>
</reference>
<reference evidence="2" key="2">
    <citation type="submission" date="2021-12" db="EMBL/GenBank/DDBJ databases">
        <title>Resequencing data analysis of finger millet.</title>
        <authorList>
            <person name="Hatakeyama M."/>
            <person name="Aluri S."/>
            <person name="Balachadran M.T."/>
            <person name="Sivarajan S.R."/>
            <person name="Poveda L."/>
            <person name="Shimizu-Inatsugi R."/>
            <person name="Schlapbach R."/>
            <person name="Sreeman S.M."/>
            <person name="Shimizu K.K."/>
        </authorList>
    </citation>
    <scope>NUCLEOTIDE SEQUENCE</scope>
</reference>
<evidence type="ECO:0000256" key="1">
    <source>
        <dbReference type="SAM" id="MobiDB-lite"/>
    </source>
</evidence>
<dbReference type="Proteomes" id="UP001054889">
    <property type="component" value="Unassembled WGS sequence"/>
</dbReference>
<evidence type="ECO:0000313" key="3">
    <source>
        <dbReference type="Proteomes" id="UP001054889"/>
    </source>
</evidence>
<feature type="region of interest" description="Disordered" evidence="1">
    <location>
        <begin position="42"/>
        <end position="66"/>
    </location>
</feature>